<evidence type="ECO:0000256" key="10">
    <source>
        <dbReference type="SAM" id="Coils"/>
    </source>
</evidence>
<keyword evidence="15" id="KW-1185">Reference proteome</keyword>
<sequence length="453" mass="51735">MLIGLSLKQTQKLALTPQLQQALKILQLPTQELIQEISTQLQENPFLTAEESSSEEQEAEREDKGELLWESGFRTEVEEEDWDWEEAPQSLTSYLLEQLSCLKISLEESLRVQWIIGALDSRGLLTESIEEIKDSFPAENNFSLEDWKSSLHLLQTFDPAGIGARDCLEVLSLQINTLLLRKEIEKSTADLALRIIESYLEQVARRQVEKLKKTLDCNEQELEEALYVISHLDPRPTSRFSNPEINFVLPEIKVEKVKGKWKPKLIRNAPKISLNRMYADAFSSTQTERDTKIWQGRLEEARQFIKSVEQRQTTLLNVSELIVNRQRDFFETGPEKLKPLVLREIADELGIHESTVSRITTGKYLICSRGTFELKYFFSSSHFAAGKSDEEVSASAIKAELKKIILGENPAKPLSDAKLSQLLEQKGFTVARRTVAKYREALGLPPASLRKRC</sequence>
<dbReference type="GO" id="GO:0016779">
    <property type="term" value="F:nucleotidyltransferase activity"/>
    <property type="evidence" value="ECO:0007669"/>
    <property type="project" value="UniProtKB-KW"/>
</dbReference>
<evidence type="ECO:0000256" key="3">
    <source>
        <dbReference type="ARBA" id="ARBA00022679"/>
    </source>
</evidence>
<feature type="region of interest" description="Disordered" evidence="11">
    <location>
        <begin position="46"/>
        <end position="65"/>
    </location>
</feature>
<protein>
    <recommendedName>
        <fullName evidence="9">RNA polymerase sigma-54 factor</fullName>
    </recommendedName>
</protein>
<evidence type="ECO:0000256" key="11">
    <source>
        <dbReference type="SAM" id="MobiDB-lite"/>
    </source>
</evidence>
<reference evidence="15" key="1">
    <citation type="submission" date="2017-05" db="EMBL/GenBank/DDBJ databases">
        <title>Improved OligoMM genomes.</title>
        <authorList>
            <person name="Garzetti D."/>
        </authorList>
    </citation>
    <scope>NUCLEOTIDE SEQUENCE [LARGE SCALE GENOMIC DNA]</scope>
    <source>
        <strain evidence="15">YL45</strain>
    </source>
</reference>
<dbReference type="PANTHER" id="PTHR32248">
    <property type="entry name" value="RNA POLYMERASE SIGMA-54 FACTOR"/>
    <property type="match status" value="1"/>
</dbReference>
<name>A0A227KDZ6_9BURK</name>
<feature type="domain" description="RNA polymerase sigma factor 54 core-binding" evidence="13">
    <location>
        <begin position="86"/>
        <end position="278"/>
    </location>
</feature>
<dbReference type="GO" id="GO:0003677">
    <property type="term" value="F:DNA binding"/>
    <property type="evidence" value="ECO:0007669"/>
    <property type="project" value="UniProtKB-KW"/>
</dbReference>
<proteinExistence type="inferred from homology"/>
<dbReference type="InterPro" id="IPR000394">
    <property type="entry name" value="RNA_pol_sigma_54"/>
</dbReference>
<comment type="similarity">
    <text evidence="1 9">Belongs to the sigma-54 factor family.</text>
</comment>
<evidence type="ECO:0000259" key="13">
    <source>
        <dbReference type="Pfam" id="PF04963"/>
    </source>
</evidence>
<feature type="domain" description="RNA polymerase sigma factor 54 DNA-binding" evidence="12">
    <location>
        <begin position="295"/>
        <end position="452"/>
    </location>
</feature>
<dbReference type="PIRSF" id="PIRSF000774">
    <property type="entry name" value="RpoN"/>
    <property type="match status" value="1"/>
</dbReference>
<keyword evidence="8 9" id="KW-0804">Transcription</keyword>
<evidence type="ECO:0000256" key="2">
    <source>
        <dbReference type="ARBA" id="ARBA00022478"/>
    </source>
</evidence>
<dbReference type="Pfam" id="PF00309">
    <property type="entry name" value="Sigma54_AID"/>
    <property type="match status" value="1"/>
</dbReference>
<evidence type="ECO:0000313" key="14">
    <source>
        <dbReference type="EMBL" id="OXE45667.1"/>
    </source>
</evidence>
<dbReference type="PROSITE" id="PS50044">
    <property type="entry name" value="SIGMA54_3"/>
    <property type="match status" value="1"/>
</dbReference>
<comment type="caution">
    <text evidence="14">The sequence shown here is derived from an EMBL/GenBank/DDBJ whole genome shotgun (WGS) entry which is preliminary data.</text>
</comment>
<dbReference type="EMBL" id="NHMP01000008">
    <property type="protein sequence ID" value="OXE45667.1"/>
    <property type="molecule type" value="Genomic_DNA"/>
</dbReference>
<evidence type="ECO:0000256" key="8">
    <source>
        <dbReference type="ARBA" id="ARBA00023163"/>
    </source>
</evidence>
<dbReference type="GO" id="GO:0006352">
    <property type="term" value="P:DNA-templated transcription initiation"/>
    <property type="evidence" value="ECO:0007669"/>
    <property type="project" value="InterPro"/>
</dbReference>
<dbReference type="InterPro" id="IPR038709">
    <property type="entry name" value="RpoN_core-bd_sf"/>
</dbReference>
<keyword evidence="10" id="KW-0175">Coiled coil</keyword>
<dbReference type="GeneID" id="78362134"/>
<keyword evidence="3 9" id="KW-0808">Transferase</keyword>
<dbReference type="GO" id="GO:0016987">
    <property type="term" value="F:sigma factor activity"/>
    <property type="evidence" value="ECO:0007669"/>
    <property type="project" value="UniProtKB-KW"/>
</dbReference>
<dbReference type="InterPro" id="IPR007046">
    <property type="entry name" value="RNA_pol_sigma_54_core-bd"/>
</dbReference>
<gene>
    <name evidence="14" type="ORF">ADH67_10995</name>
</gene>
<keyword evidence="6 9" id="KW-0731">Sigma factor</keyword>
<keyword evidence="7 9" id="KW-0238">DNA-binding</keyword>
<keyword evidence="4 9" id="KW-0548">Nucleotidyltransferase</keyword>
<comment type="function">
    <text evidence="9">Sigma factors are initiation factors that promote the attachment of RNA polymerase to specific initiation sites and are then released.</text>
</comment>
<dbReference type="PANTHER" id="PTHR32248:SF4">
    <property type="entry name" value="RNA POLYMERASE SIGMA-54 FACTOR"/>
    <property type="match status" value="1"/>
</dbReference>
<dbReference type="RefSeq" id="WP_066594184.1">
    <property type="nucleotide sequence ID" value="NZ_CAMVZA010000001.1"/>
</dbReference>
<evidence type="ECO:0000256" key="6">
    <source>
        <dbReference type="ARBA" id="ARBA00023082"/>
    </source>
</evidence>
<evidence type="ECO:0000256" key="9">
    <source>
        <dbReference type="PIRNR" id="PIRNR000774"/>
    </source>
</evidence>
<dbReference type="Gene3D" id="1.10.10.1330">
    <property type="entry name" value="RNA polymerase sigma-54 factor, core-binding domain"/>
    <property type="match status" value="1"/>
</dbReference>
<dbReference type="PROSITE" id="PS00718">
    <property type="entry name" value="SIGMA54_2"/>
    <property type="match status" value="1"/>
</dbReference>
<dbReference type="InterPro" id="IPR007634">
    <property type="entry name" value="RNA_pol_sigma_54_DNA-bd"/>
</dbReference>
<dbReference type="NCBIfam" id="TIGR02395">
    <property type="entry name" value="rpoN_sigma"/>
    <property type="match status" value="1"/>
</dbReference>
<evidence type="ECO:0000256" key="5">
    <source>
        <dbReference type="ARBA" id="ARBA00023015"/>
    </source>
</evidence>
<dbReference type="Pfam" id="PF04963">
    <property type="entry name" value="Sigma54_CBD"/>
    <property type="match status" value="1"/>
</dbReference>
<evidence type="ECO:0000256" key="1">
    <source>
        <dbReference type="ARBA" id="ARBA00008798"/>
    </source>
</evidence>
<accession>A0A227KDZ6</accession>
<dbReference type="AlphaFoldDB" id="A0A227KDZ6"/>
<feature type="coiled-coil region" evidence="10">
    <location>
        <begin position="201"/>
        <end position="228"/>
    </location>
</feature>
<evidence type="ECO:0000256" key="7">
    <source>
        <dbReference type="ARBA" id="ARBA00023125"/>
    </source>
</evidence>
<dbReference type="GO" id="GO:0001216">
    <property type="term" value="F:DNA-binding transcription activator activity"/>
    <property type="evidence" value="ECO:0007669"/>
    <property type="project" value="InterPro"/>
</dbReference>
<dbReference type="GO" id="GO:0000428">
    <property type="term" value="C:DNA-directed RNA polymerase complex"/>
    <property type="evidence" value="ECO:0007669"/>
    <property type="project" value="UniProtKB-KW"/>
</dbReference>
<organism evidence="14 15">
    <name type="scientific">Turicimonas muris</name>
    <dbReference type="NCBI Taxonomy" id="1796652"/>
    <lineage>
        <taxon>Bacteria</taxon>
        <taxon>Pseudomonadati</taxon>
        <taxon>Pseudomonadota</taxon>
        <taxon>Betaproteobacteria</taxon>
        <taxon>Burkholderiales</taxon>
        <taxon>Sutterellaceae</taxon>
        <taxon>Turicimonas</taxon>
    </lineage>
</organism>
<dbReference type="Gene3D" id="1.10.10.60">
    <property type="entry name" value="Homeodomain-like"/>
    <property type="match status" value="1"/>
</dbReference>
<evidence type="ECO:0000256" key="4">
    <source>
        <dbReference type="ARBA" id="ARBA00022695"/>
    </source>
</evidence>
<dbReference type="Pfam" id="PF04552">
    <property type="entry name" value="Sigma54_DBD"/>
    <property type="match status" value="1"/>
</dbReference>
<dbReference type="Proteomes" id="UP000214610">
    <property type="component" value="Unassembled WGS sequence"/>
</dbReference>
<keyword evidence="2 9" id="KW-0240">DNA-directed RNA polymerase</keyword>
<evidence type="ECO:0000259" key="12">
    <source>
        <dbReference type="Pfam" id="PF04552"/>
    </source>
</evidence>
<keyword evidence="5 9" id="KW-0805">Transcription regulation</keyword>
<dbReference type="PROSITE" id="PS00717">
    <property type="entry name" value="SIGMA54_1"/>
    <property type="match status" value="1"/>
</dbReference>
<evidence type="ECO:0000313" key="15">
    <source>
        <dbReference type="Proteomes" id="UP000214610"/>
    </source>
</evidence>
<dbReference type="PRINTS" id="PR00045">
    <property type="entry name" value="SIGMA54FCT"/>
</dbReference>